<gene>
    <name evidence="1" type="ORF">PCAMFM013_S030g000062</name>
</gene>
<evidence type="ECO:0000313" key="1">
    <source>
        <dbReference type="EMBL" id="CRL28775.1"/>
    </source>
</evidence>
<sequence>MRNGNRTAFVALPKTMKTKRAITICPISISGPADNRDRALEVLRTKHLSGFQRCLRRACAVSFVRRFLNFPLKGPRDLQVAPRRLYDEAWRACGPMAQPVLRIPTQIYPRADKIQRQIPGRMMINIQLVQTLRNDGDVTNHRGDVRREQVARFYIRLKQSLRLVHNQWHAMIE</sequence>
<proteinExistence type="predicted"/>
<reference evidence="1 2" key="1">
    <citation type="journal article" date="2014" name="Nat. Commun.">
        <title>Multiple recent horizontal transfers of a large genomic region in cheese making fungi.</title>
        <authorList>
            <person name="Cheeseman K."/>
            <person name="Ropars J."/>
            <person name="Renault P."/>
            <person name="Dupont J."/>
            <person name="Gouzy J."/>
            <person name="Branca A."/>
            <person name="Abraham A.L."/>
            <person name="Ceppi M."/>
            <person name="Conseiller E."/>
            <person name="Debuchy R."/>
            <person name="Malagnac F."/>
            <person name="Goarin A."/>
            <person name="Silar P."/>
            <person name="Lacoste S."/>
            <person name="Sallet E."/>
            <person name="Bensimon A."/>
            <person name="Giraud T."/>
            <person name="Brygoo Y."/>
        </authorList>
    </citation>
    <scope>NUCLEOTIDE SEQUENCE [LARGE SCALE GENOMIC DNA]</scope>
    <source>
        <strain evidence="2">FM 013</strain>
    </source>
</reference>
<accession>A0A0G4PQU7</accession>
<name>A0A0G4PQU7_PENC3</name>
<organism evidence="1 2">
    <name type="scientific">Penicillium camemberti (strain FM 013)</name>
    <dbReference type="NCBI Taxonomy" id="1429867"/>
    <lineage>
        <taxon>Eukaryota</taxon>
        <taxon>Fungi</taxon>
        <taxon>Dikarya</taxon>
        <taxon>Ascomycota</taxon>
        <taxon>Pezizomycotina</taxon>
        <taxon>Eurotiomycetes</taxon>
        <taxon>Eurotiomycetidae</taxon>
        <taxon>Eurotiales</taxon>
        <taxon>Aspergillaceae</taxon>
        <taxon>Penicillium</taxon>
    </lineage>
</organism>
<dbReference type="EMBL" id="HG793163">
    <property type="protein sequence ID" value="CRL28775.1"/>
    <property type="molecule type" value="Genomic_DNA"/>
</dbReference>
<dbReference type="AlphaFoldDB" id="A0A0G4PQU7"/>
<keyword evidence="2" id="KW-1185">Reference proteome</keyword>
<dbReference type="Proteomes" id="UP000053732">
    <property type="component" value="Unassembled WGS sequence"/>
</dbReference>
<evidence type="ECO:0000313" key="2">
    <source>
        <dbReference type="Proteomes" id="UP000053732"/>
    </source>
</evidence>
<protein>
    <submittedName>
        <fullName evidence="1">Str. FM013</fullName>
    </submittedName>
</protein>